<gene>
    <name evidence="1" type="ordered locus">SSUBM407_1418</name>
</gene>
<protein>
    <submittedName>
        <fullName evidence="1">Uncharacterized protein</fullName>
    </submittedName>
</protein>
<dbReference type="HOGENOM" id="CLU_2620663_0_0_9"/>
<dbReference type="Proteomes" id="UP000009077">
    <property type="component" value="Chromosome"/>
</dbReference>
<dbReference type="KEGG" id="ssb:SSUBM407_1418"/>
<dbReference type="AlphaFoldDB" id="A0A0H3MWZ0"/>
<dbReference type="EMBL" id="FM252032">
    <property type="protein sequence ID" value="CAZ56275.1"/>
    <property type="molecule type" value="Genomic_DNA"/>
</dbReference>
<name>A0A0H3MWZ0_STRS4</name>
<organism evidence="1 2">
    <name type="scientific">Streptococcus suis (strain BM407)</name>
    <dbReference type="NCBI Taxonomy" id="568814"/>
    <lineage>
        <taxon>Bacteria</taxon>
        <taxon>Bacillati</taxon>
        <taxon>Bacillota</taxon>
        <taxon>Bacilli</taxon>
        <taxon>Lactobacillales</taxon>
        <taxon>Streptococcaceae</taxon>
        <taxon>Streptococcus</taxon>
    </lineage>
</organism>
<evidence type="ECO:0000313" key="2">
    <source>
        <dbReference type="Proteomes" id="UP000009077"/>
    </source>
</evidence>
<dbReference type="RefSeq" id="WP_012027458.1">
    <property type="nucleotide sequence ID" value="NC_012926.1"/>
</dbReference>
<proteinExistence type="predicted"/>
<keyword evidence="2" id="KW-1185">Reference proteome</keyword>
<reference evidence="1 2" key="1">
    <citation type="journal article" date="2009" name="PLoS ONE">
        <title>Rapid evolution of virulence and drug resistance in the emerging zoonotic pathogen Streptococcus suis.</title>
        <authorList>
            <person name="Holden M.T.G."/>
            <person name="Hauser H."/>
            <person name="Sanders M."/>
            <person name="Ngo T.H."/>
            <person name="Cherevach I."/>
            <person name="Cronin A."/>
            <person name="Goodhead I."/>
            <person name="Mungall K."/>
            <person name="Quail M.A."/>
            <person name="Price C."/>
            <person name="Rabbinowitsch E."/>
            <person name="Sharp S."/>
            <person name="Croucher N.J."/>
            <person name="Chieu T.B."/>
            <person name="Mai N.T.H."/>
            <person name="Diep T.S."/>
            <person name="Chinh N.T."/>
            <person name="Kehoe M."/>
            <person name="Leigh J.A."/>
            <person name="Ward P.N."/>
            <person name="Dowson C.G."/>
            <person name="Whatmore A.M."/>
            <person name="Chanter N."/>
            <person name="Iversen P."/>
            <person name="Gottschalk M."/>
            <person name="Slater J.D."/>
            <person name="Smith H.E."/>
            <person name="Spratt B.G."/>
            <person name="Xu J."/>
            <person name="Ye C."/>
            <person name="Bentley S."/>
            <person name="Barrell B.G."/>
            <person name="Schultsz C."/>
            <person name="Maskell D.J."/>
            <person name="Parkhill J."/>
        </authorList>
    </citation>
    <scope>NUCLEOTIDE SEQUENCE [LARGE SCALE GENOMIC DNA]</scope>
    <source>
        <strain evidence="1 2">BM407</strain>
    </source>
</reference>
<sequence length="80" mass="8903">MTMIDKNTVLFTYGEDNEHKQTVGTFLELVKNEDGEKLYSIGETLESEGKSLGKELNEIAGTFETLIDSLLTTLEGENTK</sequence>
<dbReference type="PATRIC" id="fig|568814.3.peg.1456"/>
<evidence type="ECO:0000313" key="1">
    <source>
        <dbReference type="EMBL" id="CAZ56275.1"/>
    </source>
</evidence>
<dbReference type="GeneID" id="8155236"/>
<accession>A0A0H3MWZ0</accession>